<dbReference type="Gene3D" id="3.90.1150.10">
    <property type="entry name" value="Aspartate Aminotransferase, domain 1"/>
    <property type="match status" value="1"/>
</dbReference>
<dbReference type="Pfam" id="PF00155">
    <property type="entry name" value="Aminotran_1_2"/>
    <property type="match status" value="1"/>
</dbReference>
<dbReference type="PANTHER" id="PTHR43807:SF20">
    <property type="entry name" value="FI04487P"/>
    <property type="match status" value="1"/>
</dbReference>
<evidence type="ECO:0000259" key="6">
    <source>
        <dbReference type="Pfam" id="PF00155"/>
    </source>
</evidence>
<dbReference type="FunFam" id="3.40.640.10:FF:000024">
    <property type="entry name" value="Kynurenine--oxoglutarate transaminase 3"/>
    <property type="match status" value="1"/>
</dbReference>
<comment type="cofactor">
    <cofactor evidence="1">
        <name>pyridoxal 5'-phosphate</name>
        <dbReference type="ChEBI" id="CHEBI:597326"/>
    </cofactor>
</comment>
<dbReference type="SUPFAM" id="SSF53383">
    <property type="entry name" value="PLP-dependent transferases"/>
    <property type="match status" value="1"/>
</dbReference>
<evidence type="ECO:0000256" key="2">
    <source>
        <dbReference type="ARBA" id="ARBA00007441"/>
    </source>
</evidence>
<protein>
    <submittedName>
        <fullName evidence="7">Aminotransferase</fullName>
    </submittedName>
</protein>
<reference evidence="7 8" key="1">
    <citation type="submission" date="2015-12" db="EMBL/GenBank/DDBJ databases">
        <title>Genome sequence of Thalassospira lucentensis MCCC 1A02072.</title>
        <authorList>
            <person name="Lu L."/>
            <person name="Lai Q."/>
            <person name="Shao Z."/>
            <person name="Qian P."/>
        </authorList>
    </citation>
    <scope>NUCLEOTIDE SEQUENCE [LARGE SCALE GENOMIC DNA]</scope>
    <source>
        <strain evidence="7 8">MCCC 1A02072</strain>
    </source>
</reference>
<dbReference type="GO" id="GO:0016212">
    <property type="term" value="F:kynurenine-oxoglutarate transaminase activity"/>
    <property type="evidence" value="ECO:0007669"/>
    <property type="project" value="TreeGrafter"/>
</dbReference>
<comment type="caution">
    <text evidence="7">The sequence shown here is derived from an EMBL/GenBank/DDBJ whole genome shotgun (WGS) entry which is preliminary data.</text>
</comment>
<evidence type="ECO:0000313" key="8">
    <source>
        <dbReference type="Proteomes" id="UP000076335"/>
    </source>
</evidence>
<proteinExistence type="inferred from homology"/>
<evidence type="ECO:0000313" key="7">
    <source>
        <dbReference type="EMBL" id="KZB64179.1"/>
    </source>
</evidence>
<dbReference type="RefSeq" id="WP_062952154.1">
    <property type="nucleotide sequence ID" value="NZ_LPVY01000013.1"/>
</dbReference>
<evidence type="ECO:0000256" key="1">
    <source>
        <dbReference type="ARBA" id="ARBA00001933"/>
    </source>
</evidence>
<dbReference type="InterPro" id="IPR015422">
    <property type="entry name" value="PyrdxlP-dep_Trfase_small"/>
</dbReference>
<dbReference type="InterPro" id="IPR004839">
    <property type="entry name" value="Aminotransferase_I/II_large"/>
</dbReference>
<keyword evidence="5" id="KW-0663">Pyridoxal phosphate</keyword>
<feature type="domain" description="Aminotransferase class I/classII large" evidence="6">
    <location>
        <begin position="30"/>
        <end position="384"/>
    </location>
</feature>
<evidence type="ECO:0000256" key="4">
    <source>
        <dbReference type="ARBA" id="ARBA00022679"/>
    </source>
</evidence>
<evidence type="ECO:0000256" key="3">
    <source>
        <dbReference type="ARBA" id="ARBA00022576"/>
    </source>
</evidence>
<dbReference type="PANTHER" id="PTHR43807">
    <property type="entry name" value="FI04487P"/>
    <property type="match status" value="1"/>
</dbReference>
<dbReference type="EMBL" id="LPVY01000013">
    <property type="protein sequence ID" value="KZB64179.1"/>
    <property type="molecule type" value="Genomic_DNA"/>
</dbReference>
<keyword evidence="3 7" id="KW-0032">Aminotransferase</keyword>
<comment type="similarity">
    <text evidence="2">Belongs to the class-I pyridoxal-phosphate-dependent aminotransferase family.</text>
</comment>
<dbReference type="NCBIfam" id="NF006488">
    <property type="entry name" value="PRK08912.1"/>
    <property type="match status" value="1"/>
</dbReference>
<dbReference type="AlphaFoldDB" id="A0A154L4J9"/>
<dbReference type="InterPro" id="IPR015421">
    <property type="entry name" value="PyrdxlP-dep_Trfase_major"/>
</dbReference>
<dbReference type="GO" id="GO:0005737">
    <property type="term" value="C:cytoplasm"/>
    <property type="evidence" value="ECO:0007669"/>
    <property type="project" value="TreeGrafter"/>
</dbReference>
<dbReference type="CDD" id="cd00609">
    <property type="entry name" value="AAT_like"/>
    <property type="match status" value="1"/>
</dbReference>
<name>A0A154L4J9_9PROT</name>
<evidence type="ECO:0000256" key="5">
    <source>
        <dbReference type="ARBA" id="ARBA00022898"/>
    </source>
</evidence>
<accession>A0A154L4J9</accession>
<organism evidence="7 8">
    <name type="scientific">Thalassospira lucentensis</name>
    <dbReference type="NCBI Taxonomy" id="168935"/>
    <lineage>
        <taxon>Bacteria</taxon>
        <taxon>Pseudomonadati</taxon>
        <taxon>Pseudomonadota</taxon>
        <taxon>Alphaproteobacteria</taxon>
        <taxon>Rhodospirillales</taxon>
        <taxon>Thalassospiraceae</taxon>
        <taxon>Thalassospira</taxon>
    </lineage>
</organism>
<sequence>MTEFVGNPLFASGGITIFEVMNELAHKHNAINLGQGAPDTDGPADIRQAAARATMEMSNQYPPLAGVPELLQAVAGHNKRFYGIEVDPKKEVLVAVGATEGLADVILGLVAPGDEVILIEPLYDSYLPMVKLAGGIPKLVRVTPPHWELPREELAAAFSEKTKLILINSPQNPCSKVYGDDELQFIADLCIKHDVIALCDEVYEHLVFDGRKHKPLMTFPGMRDRTVRIGSAGKTFSLTGWKIGYITACAKLMEPIKKAHQFLVFTVPPGLQHGVAYGLNKGDDYFEGFTAEMQAKRDFLMKGLKEVGFGVLDSQGTYFITCDFRPLGYDCDDVEFCQIMIKEAGVVAIPVSAFYQGKDGGVRNFVRFCFCKHEEKMTEAIERIKKAFAK</sequence>
<dbReference type="InterPro" id="IPR051326">
    <property type="entry name" value="Kynurenine-oxoglutarate_AT"/>
</dbReference>
<keyword evidence="4 7" id="KW-0808">Transferase</keyword>
<dbReference type="InterPro" id="IPR015424">
    <property type="entry name" value="PyrdxlP-dep_Trfase"/>
</dbReference>
<dbReference type="Gene3D" id="3.40.640.10">
    <property type="entry name" value="Type I PLP-dependent aspartate aminotransferase-like (Major domain)"/>
    <property type="match status" value="1"/>
</dbReference>
<dbReference type="GO" id="GO:0030170">
    <property type="term" value="F:pyridoxal phosphate binding"/>
    <property type="evidence" value="ECO:0007669"/>
    <property type="project" value="InterPro"/>
</dbReference>
<dbReference type="OrthoDB" id="9763453at2"/>
<dbReference type="Proteomes" id="UP000076335">
    <property type="component" value="Unassembled WGS sequence"/>
</dbReference>
<gene>
    <name evidence="7" type="ORF">AUP42_20605</name>
</gene>